<evidence type="ECO:0000256" key="3">
    <source>
        <dbReference type="ARBA" id="ARBA00022723"/>
    </source>
</evidence>
<keyword evidence="3" id="KW-0479">Metal-binding</keyword>
<evidence type="ECO:0000256" key="6">
    <source>
        <dbReference type="ARBA" id="ARBA00023014"/>
    </source>
</evidence>
<dbReference type="Gene3D" id="3.30.413.10">
    <property type="entry name" value="Sulfite Reductase Hemoprotein, domain 1"/>
    <property type="match status" value="1"/>
</dbReference>
<dbReference type="GO" id="GO:0020037">
    <property type="term" value="F:heme binding"/>
    <property type="evidence" value="ECO:0007669"/>
    <property type="project" value="InterPro"/>
</dbReference>
<dbReference type="PROSITE" id="PS51379">
    <property type="entry name" value="4FE4S_FER_2"/>
    <property type="match status" value="2"/>
</dbReference>
<dbReference type="InterPro" id="IPR017900">
    <property type="entry name" value="4Fe4S_Fe_S_CS"/>
</dbReference>
<dbReference type="SUPFAM" id="SSF56014">
    <property type="entry name" value="Nitrite and sulphite reductase 4Fe-4S domain-like"/>
    <property type="match status" value="1"/>
</dbReference>
<dbReference type="GO" id="GO:0016491">
    <property type="term" value="F:oxidoreductase activity"/>
    <property type="evidence" value="ECO:0007669"/>
    <property type="project" value="UniProtKB-KW"/>
</dbReference>
<dbReference type="InterPro" id="IPR051329">
    <property type="entry name" value="NIR_SIR_4Fe-4S"/>
</dbReference>
<gene>
    <name evidence="8" type="ORF">FTV88_2597</name>
</gene>
<dbReference type="PRINTS" id="PR00397">
    <property type="entry name" value="SIROHAEM"/>
</dbReference>
<dbReference type="Pfam" id="PF01077">
    <property type="entry name" value="NIR_SIR"/>
    <property type="match status" value="1"/>
</dbReference>
<dbReference type="InterPro" id="IPR006067">
    <property type="entry name" value="NO2/SO3_Rdtase_4Fe4S_dom"/>
</dbReference>
<dbReference type="SUPFAM" id="SSF54862">
    <property type="entry name" value="4Fe-4S ferredoxins"/>
    <property type="match status" value="1"/>
</dbReference>
<dbReference type="RefSeq" id="WP_162008021.1">
    <property type="nucleotide sequence ID" value="NZ_CP045875.1"/>
</dbReference>
<feature type="domain" description="4Fe-4S ferredoxin-type" evidence="7">
    <location>
        <begin position="80"/>
        <end position="108"/>
    </location>
</feature>
<dbReference type="Proteomes" id="UP000366051">
    <property type="component" value="Chromosome"/>
</dbReference>
<dbReference type="PANTHER" id="PTHR32439">
    <property type="entry name" value="FERREDOXIN--NITRITE REDUCTASE, CHLOROPLASTIC"/>
    <property type="match status" value="1"/>
</dbReference>
<keyword evidence="1" id="KW-0004">4Fe-4S</keyword>
<dbReference type="GO" id="GO:0046872">
    <property type="term" value="F:metal ion binding"/>
    <property type="evidence" value="ECO:0007669"/>
    <property type="project" value="UniProtKB-KW"/>
</dbReference>
<feature type="domain" description="4Fe-4S ferredoxin-type" evidence="7">
    <location>
        <begin position="109"/>
        <end position="137"/>
    </location>
</feature>
<dbReference type="AlphaFoldDB" id="A0A5Q2N8V9"/>
<dbReference type="Pfam" id="PF00037">
    <property type="entry name" value="Fer4"/>
    <property type="match status" value="1"/>
</dbReference>
<dbReference type="GO" id="GO:0051539">
    <property type="term" value="F:4 iron, 4 sulfur cluster binding"/>
    <property type="evidence" value="ECO:0007669"/>
    <property type="project" value="UniProtKB-KW"/>
</dbReference>
<dbReference type="PROSITE" id="PS00198">
    <property type="entry name" value="4FE4S_FER_1"/>
    <property type="match status" value="1"/>
</dbReference>
<protein>
    <submittedName>
        <fullName evidence="8">4Fe-4S dicluster domain-containing protein</fullName>
    </submittedName>
</protein>
<dbReference type="KEGG" id="hcv:FTV88_2597"/>
<dbReference type="EMBL" id="CP045875">
    <property type="protein sequence ID" value="QGG48690.1"/>
    <property type="molecule type" value="Genomic_DNA"/>
</dbReference>
<keyword evidence="5" id="KW-0408">Iron</keyword>
<evidence type="ECO:0000313" key="8">
    <source>
        <dbReference type="EMBL" id="QGG48690.1"/>
    </source>
</evidence>
<evidence type="ECO:0000256" key="1">
    <source>
        <dbReference type="ARBA" id="ARBA00022485"/>
    </source>
</evidence>
<dbReference type="PANTHER" id="PTHR32439:SF9">
    <property type="entry name" value="BLR3264 PROTEIN"/>
    <property type="match status" value="1"/>
</dbReference>
<sequence length="223" mass="24693">MSQAPVLPPFKIDTCRGNQNCSYAVLSAQELLLSLQEILERRLEGHNVSSHHSMLRFSLSCCPNSCSQPQVRDFGLQGRQKPVITDHPCIHCQACVKACPEKYVHLLDQGPHFSEHCLACGRCIEVCPTGTLEEGKSGWSLLVGGKLGRQPAFAIPVGHYLSHDEVIQNILALLEPYLTATMNEGPSSQERFRAWLDRNSVLTKEAPPLLSPLSSHNRSTEKK</sequence>
<keyword evidence="4" id="KW-0560">Oxidoreductase</keyword>
<proteinExistence type="predicted"/>
<evidence type="ECO:0000256" key="2">
    <source>
        <dbReference type="ARBA" id="ARBA00022617"/>
    </source>
</evidence>
<dbReference type="InterPro" id="IPR045854">
    <property type="entry name" value="NO2/SO3_Rdtase_4Fe4S_sf"/>
</dbReference>
<evidence type="ECO:0000313" key="9">
    <source>
        <dbReference type="Proteomes" id="UP000366051"/>
    </source>
</evidence>
<reference evidence="9" key="1">
    <citation type="submission" date="2019-11" db="EMBL/GenBank/DDBJ databases">
        <title>Genome sequence of Heliorestis convoluta strain HH, an alkaliphilic and minimalistic phototrophic bacterium from a soda lake in Egypt.</title>
        <authorList>
            <person name="Dewey E.D."/>
            <person name="Stokes L.M."/>
            <person name="Burchell B.M."/>
            <person name="Shaffer K.N."/>
            <person name="Huntington A.M."/>
            <person name="Baker J.M."/>
            <person name="Nadendla S."/>
            <person name="Giglio M.G."/>
            <person name="Touchman J.W."/>
            <person name="Blankenship R.E."/>
            <person name="Madigan M.T."/>
            <person name="Sattley W.M."/>
        </authorList>
    </citation>
    <scope>NUCLEOTIDE SEQUENCE [LARGE SCALE GENOMIC DNA]</scope>
    <source>
        <strain evidence="9">HH</strain>
    </source>
</reference>
<accession>A0A5Q2N8V9</accession>
<dbReference type="InterPro" id="IPR017896">
    <property type="entry name" value="4Fe4S_Fe-S-bd"/>
</dbReference>
<evidence type="ECO:0000259" key="7">
    <source>
        <dbReference type="PROSITE" id="PS51379"/>
    </source>
</evidence>
<organism evidence="8 9">
    <name type="scientific">Heliorestis convoluta</name>
    <dbReference type="NCBI Taxonomy" id="356322"/>
    <lineage>
        <taxon>Bacteria</taxon>
        <taxon>Bacillati</taxon>
        <taxon>Bacillota</taxon>
        <taxon>Clostridia</taxon>
        <taxon>Eubacteriales</taxon>
        <taxon>Heliobacteriaceae</taxon>
        <taxon>Heliorestis</taxon>
    </lineage>
</organism>
<evidence type="ECO:0000256" key="4">
    <source>
        <dbReference type="ARBA" id="ARBA00023002"/>
    </source>
</evidence>
<dbReference type="Gene3D" id="3.30.70.20">
    <property type="match status" value="1"/>
</dbReference>
<keyword evidence="6" id="KW-0411">Iron-sulfur</keyword>
<evidence type="ECO:0000256" key="5">
    <source>
        <dbReference type="ARBA" id="ARBA00023004"/>
    </source>
</evidence>
<name>A0A5Q2N8V9_9FIRM</name>
<keyword evidence="2" id="KW-0349">Heme</keyword>
<keyword evidence="9" id="KW-1185">Reference proteome</keyword>
<dbReference type="InterPro" id="IPR006066">
    <property type="entry name" value="NO2/SO3_Rdtase_FeS/sirohaem_BS"/>
</dbReference>